<name>A0A245ZV92_9SPHN</name>
<dbReference type="AlphaFoldDB" id="A0A245ZV92"/>
<organism evidence="6 7">
    <name type="scientific">Sphingomonas dokdonensis</name>
    <dbReference type="NCBI Taxonomy" id="344880"/>
    <lineage>
        <taxon>Bacteria</taxon>
        <taxon>Pseudomonadati</taxon>
        <taxon>Pseudomonadota</taxon>
        <taxon>Alphaproteobacteria</taxon>
        <taxon>Sphingomonadales</taxon>
        <taxon>Sphingomonadaceae</taxon>
        <taxon>Sphingomonas</taxon>
    </lineage>
</organism>
<protein>
    <submittedName>
        <fullName evidence="6">Phage integrase family protein</fullName>
    </submittedName>
</protein>
<sequence>MGDETLARYPGLYARESGVWYVRKRVPVDLVGVEKRASLRFSLDTADLRTAIKRYPFKLAEIESHFDKLRERVRIMGPIAGALALGKLERLRHGQIEAVVSDWWRRREEARRPVSEEPEEIAAIVADVEHDARHVGAGADCMVVRSAADRLLVDAGIAVRPLRVGSITAKVPQPDVDRGSTSYRYLCELVARGLSAETALAKDHFLSRSDAPYDPIFNPDVSTGKQGSFVNDRRLADLFEAYTAERTALHGEQSTEKRYGFVFRIMAEVLGSDKSVSSLTRADCVKVLTFLKRLPPNASKRFPDLSLTEVAELADQQSLPRLAPNSIASYMQALAAVLRWAEDAGWGVAINMRDLTGSREATVKRRGFRPEELEGLFASLTPFRQAEPAKFWVPALALFTGARAGELCQLRVEDVEEVEGVKCLNLSLFDKTGRRVEDKRLKTKASERYVPLHPALLDAGFETFVRGGKEDERLFPALERGPDERYSHGFSKWFGRHKKRIGFDEPALVFHSFRHGFRDACRRAEINEETAQALGGWASESQAARYGDRGMVPVLDRAIRKLDFGSFTLPQAK</sequence>
<dbReference type="EMBL" id="NBBI01000001">
    <property type="protein sequence ID" value="OWK33655.1"/>
    <property type="molecule type" value="Genomic_DNA"/>
</dbReference>
<dbReference type="PROSITE" id="PS51898">
    <property type="entry name" value="TYR_RECOMBINASE"/>
    <property type="match status" value="1"/>
</dbReference>
<dbReference type="PANTHER" id="PTHR30349:SF41">
    <property type="entry name" value="INTEGRASE_RECOMBINASE PROTEIN MJ0367-RELATED"/>
    <property type="match status" value="1"/>
</dbReference>
<evidence type="ECO:0000256" key="1">
    <source>
        <dbReference type="ARBA" id="ARBA00008857"/>
    </source>
</evidence>
<dbReference type="Pfam" id="PF20172">
    <property type="entry name" value="DUF6538"/>
    <property type="match status" value="1"/>
</dbReference>
<dbReference type="RefSeq" id="WP_088365873.1">
    <property type="nucleotide sequence ID" value="NZ_NBBI01000001.1"/>
</dbReference>
<keyword evidence="2" id="KW-0229">DNA integration</keyword>
<dbReference type="InterPro" id="IPR002104">
    <property type="entry name" value="Integrase_catalytic"/>
</dbReference>
<evidence type="ECO:0000313" key="7">
    <source>
        <dbReference type="Proteomes" id="UP000197290"/>
    </source>
</evidence>
<dbReference type="InterPro" id="IPR013762">
    <property type="entry name" value="Integrase-like_cat_sf"/>
</dbReference>
<dbReference type="Proteomes" id="UP000197290">
    <property type="component" value="Unassembled WGS sequence"/>
</dbReference>
<reference evidence="6 7" key="1">
    <citation type="submission" date="2017-03" db="EMBL/GenBank/DDBJ databases">
        <title>Genome sequence of Sphingomonas dokdonensis DSM 21029.</title>
        <authorList>
            <person name="Poehlein A."/>
            <person name="Wuebbeler J.H."/>
            <person name="Steinbuechel A."/>
            <person name="Daniel R."/>
        </authorList>
    </citation>
    <scope>NUCLEOTIDE SEQUENCE [LARGE SCALE GENOMIC DNA]</scope>
    <source>
        <strain evidence="6 7">DSM 21029</strain>
    </source>
</reference>
<comment type="caution">
    <text evidence="6">The sequence shown here is derived from an EMBL/GenBank/DDBJ whole genome shotgun (WGS) entry which is preliminary data.</text>
</comment>
<accession>A0A245ZV92</accession>
<evidence type="ECO:0000256" key="3">
    <source>
        <dbReference type="ARBA" id="ARBA00023125"/>
    </source>
</evidence>
<evidence type="ECO:0000259" key="5">
    <source>
        <dbReference type="PROSITE" id="PS51898"/>
    </source>
</evidence>
<dbReference type="InterPro" id="IPR011010">
    <property type="entry name" value="DNA_brk_join_enz"/>
</dbReference>
<dbReference type="GO" id="GO:0015074">
    <property type="term" value="P:DNA integration"/>
    <property type="evidence" value="ECO:0007669"/>
    <property type="project" value="UniProtKB-KW"/>
</dbReference>
<dbReference type="Pfam" id="PF00589">
    <property type="entry name" value="Phage_integrase"/>
    <property type="match status" value="1"/>
</dbReference>
<dbReference type="InterPro" id="IPR046668">
    <property type="entry name" value="DUF6538"/>
</dbReference>
<dbReference type="GO" id="GO:0003677">
    <property type="term" value="F:DNA binding"/>
    <property type="evidence" value="ECO:0007669"/>
    <property type="project" value="UniProtKB-KW"/>
</dbReference>
<dbReference type="OrthoDB" id="9784724at2"/>
<keyword evidence="4" id="KW-0233">DNA recombination</keyword>
<evidence type="ECO:0000313" key="6">
    <source>
        <dbReference type="EMBL" id="OWK33655.1"/>
    </source>
</evidence>
<keyword evidence="3" id="KW-0238">DNA-binding</keyword>
<proteinExistence type="inferred from homology"/>
<keyword evidence="7" id="KW-1185">Reference proteome</keyword>
<evidence type="ECO:0000256" key="4">
    <source>
        <dbReference type="ARBA" id="ARBA00023172"/>
    </source>
</evidence>
<gene>
    <name evidence="6" type="ORF">SPDO_05360</name>
</gene>
<dbReference type="SUPFAM" id="SSF56349">
    <property type="entry name" value="DNA breaking-rejoining enzymes"/>
    <property type="match status" value="1"/>
</dbReference>
<dbReference type="GO" id="GO:0006310">
    <property type="term" value="P:DNA recombination"/>
    <property type="evidence" value="ECO:0007669"/>
    <property type="project" value="UniProtKB-KW"/>
</dbReference>
<dbReference type="PANTHER" id="PTHR30349">
    <property type="entry name" value="PHAGE INTEGRASE-RELATED"/>
    <property type="match status" value="1"/>
</dbReference>
<dbReference type="Gene3D" id="1.10.443.10">
    <property type="entry name" value="Intergrase catalytic core"/>
    <property type="match status" value="1"/>
</dbReference>
<feature type="domain" description="Tyr recombinase" evidence="5">
    <location>
        <begin position="363"/>
        <end position="561"/>
    </location>
</feature>
<comment type="similarity">
    <text evidence="1">Belongs to the 'phage' integrase family.</text>
</comment>
<dbReference type="InterPro" id="IPR050090">
    <property type="entry name" value="Tyrosine_recombinase_XerCD"/>
</dbReference>
<evidence type="ECO:0000256" key="2">
    <source>
        <dbReference type="ARBA" id="ARBA00022908"/>
    </source>
</evidence>
<dbReference type="CDD" id="cd01184">
    <property type="entry name" value="INT_C_like_1"/>
    <property type="match status" value="1"/>
</dbReference>